<feature type="domain" description="Acyl-CoA dehydrogenase/oxidase C-terminal" evidence="7">
    <location>
        <begin position="231"/>
        <end position="378"/>
    </location>
</feature>
<keyword evidence="5 6" id="KW-0560">Oxidoreductase</keyword>
<dbReference type="Pfam" id="PF02771">
    <property type="entry name" value="Acyl-CoA_dh_N"/>
    <property type="match status" value="1"/>
</dbReference>
<evidence type="ECO:0000256" key="3">
    <source>
        <dbReference type="ARBA" id="ARBA00022630"/>
    </source>
</evidence>
<dbReference type="InterPro" id="IPR037069">
    <property type="entry name" value="AcylCoA_DH/ox_N_sf"/>
</dbReference>
<dbReference type="EMBL" id="BMNT01000055">
    <property type="protein sequence ID" value="GGL16877.1"/>
    <property type="molecule type" value="Genomic_DNA"/>
</dbReference>
<evidence type="ECO:0000259" key="7">
    <source>
        <dbReference type="Pfam" id="PF00441"/>
    </source>
</evidence>
<dbReference type="Pfam" id="PF02770">
    <property type="entry name" value="Acyl-CoA_dh_M"/>
    <property type="match status" value="1"/>
</dbReference>
<comment type="cofactor">
    <cofactor evidence="1 6">
        <name>FAD</name>
        <dbReference type="ChEBI" id="CHEBI:57692"/>
    </cofactor>
</comment>
<keyword evidence="4 6" id="KW-0274">FAD</keyword>
<evidence type="ECO:0000256" key="1">
    <source>
        <dbReference type="ARBA" id="ARBA00001974"/>
    </source>
</evidence>
<dbReference type="Proteomes" id="UP000645217">
    <property type="component" value="Unassembled WGS sequence"/>
</dbReference>
<feature type="domain" description="Acyl-CoA oxidase/dehydrogenase middle" evidence="8">
    <location>
        <begin position="123"/>
        <end position="218"/>
    </location>
</feature>
<feature type="domain" description="Acyl-CoA dehydrogenase/oxidase N-terminal" evidence="9">
    <location>
        <begin position="8"/>
        <end position="119"/>
    </location>
</feature>
<dbReference type="InterPro" id="IPR006091">
    <property type="entry name" value="Acyl-CoA_Oxase/DH_mid-dom"/>
</dbReference>
<dbReference type="GO" id="GO:0050660">
    <property type="term" value="F:flavin adenine dinucleotide binding"/>
    <property type="evidence" value="ECO:0007669"/>
    <property type="project" value="InterPro"/>
</dbReference>
<evidence type="ECO:0000256" key="2">
    <source>
        <dbReference type="ARBA" id="ARBA00009347"/>
    </source>
</evidence>
<evidence type="ECO:0000259" key="8">
    <source>
        <dbReference type="Pfam" id="PF02770"/>
    </source>
</evidence>
<accession>A0A917VUW0</accession>
<protein>
    <submittedName>
        <fullName evidence="10">Acyl-CoA dehydrogenase</fullName>
    </submittedName>
</protein>
<keyword evidence="3 6" id="KW-0285">Flavoprotein</keyword>
<dbReference type="PANTHER" id="PTHR43884">
    <property type="entry name" value="ACYL-COA DEHYDROGENASE"/>
    <property type="match status" value="1"/>
</dbReference>
<dbReference type="InterPro" id="IPR009075">
    <property type="entry name" value="AcylCo_DH/oxidase_C"/>
</dbReference>
<evidence type="ECO:0000313" key="11">
    <source>
        <dbReference type="Proteomes" id="UP000645217"/>
    </source>
</evidence>
<dbReference type="SUPFAM" id="SSF56645">
    <property type="entry name" value="Acyl-CoA dehydrogenase NM domain-like"/>
    <property type="match status" value="1"/>
</dbReference>
<organism evidence="10 11">
    <name type="scientific">Sphaerisporangium melleum</name>
    <dbReference type="NCBI Taxonomy" id="321316"/>
    <lineage>
        <taxon>Bacteria</taxon>
        <taxon>Bacillati</taxon>
        <taxon>Actinomycetota</taxon>
        <taxon>Actinomycetes</taxon>
        <taxon>Streptosporangiales</taxon>
        <taxon>Streptosporangiaceae</taxon>
        <taxon>Sphaerisporangium</taxon>
    </lineage>
</organism>
<evidence type="ECO:0000256" key="5">
    <source>
        <dbReference type="ARBA" id="ARBA00023002"/>
    </source>
</evidence>
<evidence type="ECO:0000256" key="6">
    <source>
        <dbReference type="RuleBase" id="RU362125"/>
    </source>
</evidence>
<dbReference type="PROSITE" id="PS00073">
    <property type="entry name" value="ACYL_COA_DH_2"/>
    <property type="match status" value="1"/>
</dbReference>
<evidence type="ECO:0000313" key="10">
    <source>
        <dbReference type="EMBL" id="GGL16877.1"/>
    </source>
</evidence>
<comment type="similarity">
    <text evidence="2 6">Belongs to the acyl-CoA dehydrogenase family.</text>
</comment>
<proteinExistence type="inferred from homology"/>
<dbReference type="Gene3D" id="1.20.140.10">
    <property type="entry name" value="Butyryl-CoA Dehydrogenase, subunit A, domain 3"/>
    <property type="match status" value="1"/>
</dbReference>
<comment type="caution">
    <text evidence="10">The sequence shown here is derived from an EMBL/GenBank/DDBJ whole genome shotgun (WGS) entry which is preliminary data.</text>
</comment>
<dbReference type="InterPro" id="IPR046373">
    <property type="entry name" value="Acyl-CoA_Oxase/DH_mid-dom_sf"/>
</dbReference>
<dbReference type="AlphaFoldDB" id="A0A917VUW0"/>
<name>A0A917VUW0_9ACTN</name>
<evidence type="ECO:0000256" key="4">
    <source>
        <dbReference type="ARBA" id="ARBA00022827"/>
    </source>
</evidence>
<gene>
    <name evidence="10" type="ORF">GCM10007964_68630</name>
</gene>
<dbReference type="InterPro" id="IPR009100">
    <property type="entry name" value="AcylCoA_DH/oxidase_NM_dom_sf"/>
</dbReference>
<dbReference type="Gene3D" id="1.10.540.10">
    <property type="entry name" value="Acyl-CoA dehydrogenase/oxidase, N-terminal domain"/>
    <property type="match status" value="1"/>
</dbReference>
<dbReference type="RefSeq" id="WP_189167250.1">
    <property type="nucleotide sequence ID" value="NZ_BMNT01000055.1"/>
</dbReference>
<dbReference type="PROSITE" id="PS00072">
    <property type="entry name" value="ACYL_COA_DH_1"/>
    <property type="match status" value="1"/>
</dbReference>
<dbReference type="FunFam" id="2.40.110.10:FF:000002">
    <property type="entry name" value="Acyl-CoA dehydrogenase fadE12"/>
    <property type="match status" value="1"/>
</dbReference>
<reference evidence="10" key="1">
    <citation type="journal article" date="2014" name="Int. J. Syst. Evol. Microbiol.">
        <title>Complete genome sequence of Corynebacterium casei LMG S-19264T (=DSM 44701T), isolated from a smear-ripened cheese.</title>
        <authorList>
            <consortium name="US DOE Joint Genome Institute (JGI-PGF)"/>
            <person name="Walter F."/>
            <person name="Albersmeier A."/>
            <person name="Kalinowski J."/>
            <person name="Ruckert C."/>
        </authorList>
    </citation>
    <scope>NUCLEOTIDE SEQUENCE</scope>
    <source>
        <strain evidence="10">JCM 13064</strain>
    </source>
</reference>
<dbReference type="Pfam" id="PF00441">
    <property type="entry name" value="Acyl-CoA_dh_1"/>
    <property type="match status" value="1"/>
</dbReference>
<dbReference type="PANTHER" id="PTHR43884:SF12">
    <property type="entry name" value="ISOVALERYL-COA DEHYDROGENASE, MITOCHONDRIAL-RELATED"/>
    <property type="match status" value="1"/>
</dbReference>
<reference evidence="10" key="2">
    <citation type="submission" date="2020-09" db="EMBL/GenBank/DDBJ databases">
        <authorList>
            <person name="Sun Q."/>
            <person name="Ohkuma M."/>
        </authorList>
    </citation>
    <scope>NUCLEOTIDE SEQUENCE</scope>
    <source>
        <strain evidence="10">JCM 13064</strain>
    </source>
</reference>
<dbReference type="InterPro" id="IPR006089">
    <property type="entry name" value="Acyl-CoA_DH_CS"/>
</dbReference>
<dbReference type="GO" id="GO:0003995">
    <property type="term" value="F:acyl-CoA dehydrogenase activity"/>
    <property type="evidence" value="ECO:0007669"/>
    <property type="project" value="InterPro"/>
</dbReference>
<dbReference type="FunFam" id="1.10.540.10:FF:000009">
    <property type="entry name" value="Probable acyl-CoA dehydrogenase"/>
    <property type="match status" value="1"/>
</dbReference>
<keyword evidence="11" id="KW-1185">Reference proteome</keyword>
<evidence type="ECO:0000259" key="9">
    <source>
        <dbReference type="Pfam" id="PF02771"/>
    </source>
</evidence>
<dbReference type="FunFam" id="1.20.140.10:FF:000001">
    <property type="entry name" value="Acyl-CoA dehydrogenase"/>
    <property type="match status" value="1"/>
</dbReference>
<dbReference type="InterPro" id="IPR013786">
    <property type="entry name" value="AcylCoA_DH/ox_N"/>
</dbReference>
<dbReference type="InterPro" id="IPR036250">
    <property type="entry name" value="AcylCo_DH-like_C"/>
</dbReference>
<dbReference type="Gene3D" id="2.40.110.10">
    <property type="entry name" value="Butyryl-CoA Dehydrogenase, subunit A, domain 2"/>
    <property type="match status" value="1"/>
</dbReference>
<dbReference type="SUPFAM" id="SSF47203">
    <property type="entry name" value="Acyl-CoA dehydrogenase C-terminal domain-like"/>
    <property type="match status" value="1"/>
</dbReference>
<sequence>MQRDLFEEEHLLFRETVREFMTREVVPHHAQWEKDGIVPREVWKKAGELGMFGFSVPEEYGGSGITDFRYNVVIVEEIIRFGATGLGFGLHNDIMAPYIVDLTNDEQKGRWLPGFASGELITAIGMTEPGAGSDLQGIKTTAVRDGDHYVVNGQKTFITNGINSDLVVVVAKTDPTAGAHGTTLLVVERGMDGFSRGRNLEKIGMHAQDTAELFFENVRVPVANRLGEEEGQGFIQLMVNLPQERLSIAVAAVAAAESVLETTIEYCRNRQAFGRNIGKFQNTRFVLAELSTEVEIARHYVDKCIRALNAKQLTVVDAAKAKWWTTELQHKVIDRCVQLHGGYGYMLEYPVAKAWLDSRVQTIYGGTTEIMKEIIGRSFGF</sequence>